<reference evidence="3 4" key="1">
    <citation type="submission" date="2019-08" db="EMBL/GenBank/DDBJ databases">
        <authorList>
            <person name="Peeters C."/>
        </authorList>
    </citation>
    <scope>NUCLEOTIDE SEQUENCE [LARGE SCALE GENOMIC DNA]</scope>
    <source>
        <strain evidence="3 4">LMG 31109</strain>
    </source>
</reference>
<feature type="signal peptide" evidence="2">
    <location>
        <begin position="1"/>
        <end position="21"/>
    </location>
</feature>
<gene>
    <name evidence="3" type="ORF">PNO31109_01382</name>
</gene>
<dbReference type="EMBL" id="CABPSC010000004">
    <property type="protein sequence ID" value="VVD86646.1"/>
    <property type="molecule type" value="Genomic_DNA"/>
</dbReference>
<dbReference type="Proteomes" id="UP000367825">
    <property type="component" value="Unassembled WGS sequence"/>
</dbReference>
<evidence type="ECO:0000313" key="4">
    <source>
        <dbReference type="Proteomes" id="UP000367825"/>
    </source>
</evidence>
<name>A0A5E4TEP7_9BURK</name>
<evidence type="ECO:0000256" key="2">
    <source>
        <dbReference type="SAM" id="SignalP"/>
    </source>
</evidence>
<evidence type="ECO:0000256" key="1">
    <source>
        <dbReference type="SAM" id="MobiDB-lite"/>
    </source>
</evidence>
<evidence type="ECO:0000313" key="3">
    <source>
        <dbReference type="EMBL" id="VVD86646.1"/>
    </source>
</evidence>
<sequence>MMKAMTRLACLALFCPLSAFAAHPLVTDDTGTQGNGRWQFESNGEVTSKQPDTGRQTLWNSTLTRGVGETLDLYVNAPYTNVQTRSDSAGSGFGDVEAGAKWRVYDDGALSIGLKPYLTFPTGNDQRGLGSGRVNGGATLLTQYVLDDWTFLFNAGAAYQPNRQGQRQSLWKVSGAVLYRVLPSTQLIVDVGTQQNPDFSQRTHPAFMIVGAIYSPKPWLDLDAGYRRGLNPQTYDNSWMGGVTVRW</sequence>
<keyword evidence="4" id="KW-1185">Reference proteome</keyword>
<feature type="region of interest" description="Disordered" evidence="1">
    <location>
        <begin position="32"/>
        <end position="56"/>
    </location>
</feature>
<accession>A0A5E4TEP7</accession>
<feature type="chain" id="PRO_5022937179" evidence="2">
    <location>
        <begin position="22"/>
        <end position="247"/>
    </location>
</feature>
<organism evidence="3 4">
    <name type="scientific">Pandoraea nosoerga</name>
    <dbReference type="NCBI Taxonomy" id="2508296"/>
    <lineage>
        <taxon>Bacteria</taxon>
        <taxon>Pseudomonadati</taxon>
        <taxon>Pseudomonadota</taxon>
        <taxon>Betaproteobacteria</taxon>
        <taxon>Burkholderiales</taxon>
        <taxon>Burkholderiaceae</taxon>
        <taxon>Pandoraea</taxon>
    </lineage>
</organism>
<keyword evidence="2" id="KW-0732">Signal</keyword>
<dbReference type="AlphaFoldDB" id="A0A5E4TEP7"/>
<proteinExistence type="predicted"/>
<protein>
    <submittedName>
        <fullName evidence="3">Transporter</fullName>
    </submittedName>
</protein>